<reference evidence="3" key="1">
    <citation type="submission" date="2025-08" db="UniProtKB">
        <authorList>
            <consortium name="RefSeq"/>
        </authorList>
    </citation>
    <scope>IDENTIFICATION</scope>
    <source>
        <tissue evidence="3">Blood</tissue>
    </source>
</reference>
<dbReference type="Proteomes" id="UP001652622">
    <property type="component" value="Unplaced"/>
</dbReference>
<dbReference type="InParanoid" id="A0A6P9CS40"/>
<dbReference type="RefSeq" id="XP_034285912.1">
    <property type="nucleotide sequence ID" value="XM_034430021.2"/>
</dbReference>
<feature type="coiled-coil region" evidence="1">
    <location>
        <begin position="197"/>
        <end position="264"/>
    </location>
</feature>
<dbReference type="KEGG" id="pgut:117672919"/>
<keyword evidence="2" id="KW-1185">Reference proteome</keyword>
<evidence type="ECO:0000313" key="2">
    <source>
        <dbReference type="Proteomes" id="UP001652622"/>
    </source>
</evidence>
<dbReference type="AlphaFoldDB" id="A0A6P9CS40"/>
<accession>A0A6P9CS40</accession>
<sequence>MASANKQESIQPGRFFFFFPPPNRSCRFPFRKRGAGDVDGEMNSVNSFEAEYIKNLQKQICLLEYETAYLREKAKNATHIPPKVTRKATMLLQTLKELEATISRTEIDIAKKENSTKHYETETQAIHKRLHILSDASAKEMLLLMEEVTKLKKMVEHSTQDISHKEAELLKIQREMQETVNSVKEKEHAVCLLESKCQQKIWQYQDMEKNLSELRSQCTQLQVLLYRLEEKLSMSSQSPQETIVKELSEEAEQLRQILKENELSADEDKYLLNKMAEDCGHLTKENSLLHAQIQKVTKHLNQERQLREEETSSCSRRVSELTSRREKTWQLKRKLTHLKTLLQNLRQKVLKAQEQLLHLQERKSTDHRRQHLHTQLIDLENQHTKVQLENSKLRTEKNHWVERISQIHKQDPIWVSHQDQRFSLPSFRTRAGAQPQGTSYHYPIIDVSLFVQ</sequence>
<name>A0A6P9CS40_PANGU</name>
<evidence type="ECO:0000313" key="3">
    <source>
        <dbReference type="RefSeq" id="XP_034285912.1"/>
    </source>
</evidence>
<dbReference type="GeneID" id="117672919"/>
<evidence type="ECO:0000256" key="1">
    <source>
        <dbReference type="SAM" id="Coils"/>
    </source>
</evidence>
<protein>
    <submittedName>
        <fullName evidence="3">Centrosomal protein of 135 kDa-like isoform X1</fullName>
    </submittedName>
</protein>
<organism evidence="2 3">
    <name type="scientific">Pantherophis guttatus</name>
    <name type="common">Corn snake</name>
    <name type="synonym">Elaphe guttata</name>
    <dbReference type="NCBI Taxonomy" id="94885"/>
    <lineage>
        <taxon>Eukaryota</taxon>
        <taxon>Metazoa</taxon>
        <taxon>Chordata</taxon>
        <taxon>Craniata</taxon>
        <taxon>Vertebrata</taxon>
        <taxon>Euteleostomi</taxon>
        <taxon>Lepidosauria</taxon>
        <taxon>Squamata</taxon>
        <taxon>Bifurcata</taxon>
        <taxon>Unidentata</taxon>
        <taxon>Episquamata</taxon>
        <taxon>Toxicofera</taxon>
        <taxon>Serpentes</taxon>
        <taxon>Colubroidea</taxon>
        <taxon>Colubridae</taxon>
        <taxon>Colubrinae</taxon>
        <taxon>Pantherophis</taxon>
    </lineage>
</organism>
<keyword evidence="1" id="KW-0175">Coiled coil</keyword>
<dbReference type="OMA" id="MAYKESE"/>
<gene>
    <name evidence="3" type="primary">LOC117672919</name>
</gene>
<feature type="coiled-coil region" evidence="1">
    <location>
        <begin position="335"/>
        <end position="396"/>
    </location>
</feature>
<proteinExistence type="predicted"/>